<dbReference type="AlphaFoldDB" id="V6IXU5"/>
<reference evidence="1 2" key="1">
    <citation type="journal article" date="2013" name="Genome Announc.">
        <title>Genome Sequence of Sporolactobacillus laevolacticus DSM442, an Efficient Polymer-Grade D-Lactate Producer from Agricultural Waste Cottonseed as a Nitrogen Source.</title>
        <authorList>
            <person name="Wang H."/>
            <person name="Wang L."/>
            <person name="Ju J."/>
            <person name="Yu B."/>
            <person name="Ma Y."/>
        </authorList>
    </citation>
    <scope>NUCLEOTIDE SEQUENCE [LARGE SCALE GENOMIC DNA]</scope>
    <source>
        <strain evidence="1 2">DSM 442</strain>
    </source>
</reference>
<evidence type="ECO:0000313" key="2">
    <source>
        <dbReference type="Proteomes" id="UP000018296"/>
    </source>
</evidence>
<keyword evidence="2" id="KW-1185">Reference proteome</keyword>
<dbReference type="RefSeq" id="WP_023510048.1">
    <property type="nucleotide sequence ID" value="NZ_AWTC01000006.1"/>
</dbReference>
<dbReference type="EMBL" id="AWTC01000006">
    <property type="protein sequence ID" value="EST12177.1"/>
    <property type="molecule type" value="Genomic_DNA"/>
</dbReference>
<gene>
    <name evidence="1" type="ORF">P343_08945</name>
</gene>
<name>V6IXU5_9BACL</name>
<evidence type="ECO:0000313" key="1">
    <source>
        <dbReference type="EMBL" id="EST12177.1"/>
    </source>
</evidence>
<proteinExistence type="predicted"/>
<dbReference type="OrthoDB" id="2112405at2"/>
<evidence type="ECO:0008006" key="3">
    <source>
        <dbReference type="Google" id="ProtNLM"/>
    </source>
</evidence>
<dbReference type="Proteomes" id="UP000018296">
    <property type="component" value="Unassembled WGS sequence"/>
</dbReference>
<accession>V6IXU5</accession>
<sequence>MRKGDTIELIYLTSRGNKLSQRTIRIMDVNETYIKAYCYSRKEVRIFRKDHILASRIIRRVS</sequence>
<dbReference type="STRING" id="1395513.P343_08945"/>
<organism evidence="1 2">
    <name type="scientific">Sporolactobacillus laevolacticus DSM 442</name>
    <dbReference type="NCBI Taxonomy" id="1395513"/>
    <lineage>
        <taxon>Bacteria</taxon>
        <taxon>Bacillati</taxon>
        <taxon>Bacillota</taxon>
        <taxon>Bacilli</taxon>
        <taxon>Bacillales</taxon>
        <taxon>Sporolactobacillaceae</taxon>
        <taxon>Sporolactobacillus</taxon>
    </lineage>
</organism>
<comment type="caution">
    <text evidence="1">The sequence shown here is derived from an EMBL/GenBank/DDBJ whole genome shotgun (WGS) entry which is preliminary data.</text>
</comment>
<protein>
    <recommendedName>
        <fullName evidence="3">WYL domain-containing protein</fullName>
    </recommendedName>
</protein>